<evidence type="ECO:0000313" key="2">
    <source>
        <dbReference type="EMBL" id="MDT0468837.1"/>
    </source>
</evidence>
<feature type="domain" description="Zinc finger CGNR" evidence="1">
    <location>
        <begin position="9"/>
        <end position="47"/>
    </location>
</feature>
<organism evidence="2 3">
    <name type="scientific">Streptomyces gibsoniae</name>
    <dbReference type="NCBI Taxonomy" id="3075529"/>
    <lineage>
        <taxon>Bacteria</taxon>
        <taxon>Bacillati</taxon>
        <taxon>Actinomycetota</taxon>
        <taxon>Actinomycetes</taxon>
        <taxon>Kitasatosporales</taxon>
        <taxon>Streptomycetaceae</taxon>
        <taxon>Streptomyces</taxon>
    </lineage>
</organism>
<evidence type="ECO:0000313" key="3">
    <source>
        <dbReference type="Proteomes" id="UP001183809"/>
    </source>
</evidence>
<dbReference type="RefSeq" id="WP_311700292.1">
    <property type="nucleotide sequence ID" value="NZ_JAVREY010000085.1"/>
</dbReference>
<dbReference type="Pfam" id="PF11706">
    <property type="entry name" value="zf-CGNR"/>
    <property type="match status" value="1"/>
</dbReference>
<dbReference type="Proteomes" id="UP001183809">
    <property type="component" value="Unassembled WGS sequence"/>
</dbReference>
<dbReference type="InterPro" id="IPR023286">
    <property type="entry name" value="ABATE_dom_sf"/>
</dbReference>
<dbReference type="SUPFAM" id="SSF160904">
    <property type="entry name" value="Jann2411-like"/>
    <property type="match status" value="1"/>
</dbReference>
<gene>
    <name evidence="2" type="ORF">RM764_38685</name>
</gene>
<keyword evidence="3" id="KW-1185">Reference proteome</keyword>
<name>A0ABU2U783_9ACTN</name>
<protein>
    <submittedName>
        <fullName evidence="2">CGNR zinc finger domain-containing protein</fullName>
    </submittedName>
</protein>
<proteinExistence type="predicted"/>
<comment type="caution">
    <text evidence="2">The sequence shown here is derived from an EMBL/GenBank/DDBJ whole genome shotgun (WGS) entry which is preliminary data.</text>
</comment>
<reference evidence="3" key="1">
    <citation type="submission" date="2023-07" db="EMBL/GenBank/DDBJ databases">
        <title>30 novel species of actinomycetes from the DSMZ collection.</title>
        <authorList>
            <person name="Nouioui I."/>
        </authorList>
    </citation>
    <scope>NUCLEOTIDE SEQUENCE [LARGE SCALE GENOMIC DNA]</scope>
    <source>
        <strain evidence="3">DSM 41699</strain>
    </source>
</reference>
<sequence>MCDSPATSLAACAADDCIRLFLRRHAKRQWCSTRCGDRARVARHYARLRAAE</sequence>
<dbReference type="EMBL" id="JAVREY010000085">
    <property type="protein sequence ID" value="MDT0468837.1"/>
    <property type="molecule type" value="Genomic_DNA"/>
</dbReference>
<dbReference type="InterPro" id="IPR021005">
    <property type="entry name" value="Znf_CGNR"/>
</dbReference>
<accession>A0ABU2U783</accession>
<dbReference type="Gene3D" id="1.10.3300.10">
    <property type="entry name" value="Jann2411-like domain"/>
    <property type="match status" value="1"/>
</dbReference>
<evidence type="ECO:0000259" key="1">
    <source>
        <dbReference type="Pfam" id="PF11706"/>
    </source>
</evidence>